<dbReference type="InterPro" id="IPR020846">
    <property type="entry name" value="MFS_dom"/>
</dbReference>
<evidence type="ECO:0000313" key="10">
    <source>
        <dbReference type="Proteomes" id="UP000280296"/>
    </source>
</evidence>
<organism evidence="9 10">
    <name type="scientific">Tautonia sociabilis</name>
    <dbReference type="NCBI Taxonomy" id="2080755"/>
    <lineage>
        <taxon>Bacteria</taxon>
        <taxon>Pseudomonadati</taxon>
        <taxon>Planctomycetota</taxon>
        <taxon>Planctomycetia</taxon>
        <taxon>Isosphaerales</taxon>
        <taxon>Isosphaeraceae</taxon>
        <taxon>Tautonia</taxon>
    </lineage>
</organism>
<dbReference type="PROSITE" id="PS50850">
    <property type="entry name" value="MFS"/>
    <property type="match status" value="1"/>
</dbReference>
<dbReference type="GO" id="GO:0005886">
    <property type="term" value="C:plasma membrane"/>
    <property type="evidence" value="ECO:0007669"/>
    <property type="project" value="UniProtKB-SubCell"/>
</dbReference>
<evidence type="ECO:0000256" key="6">
    <source>
        <dbReference type="ARBA" id="ARBA00023136"/>
    </source>
</evidence>
<dbReference type="GO" id="GO:0022857">
    <property type="term" value="F:transmembrane transporter activity"/>
    <property type="evidence" value="ECO:0007669"/>
    <property type="project" value="InterPro"/>
</dbReference>
<dbReference type="Pfam" id="PF05977">
    <property type="entry name" value="MFS_3"/>
    <property type="match status" value="1"/>
</dbReference>
<reference evidence="9 10" key="2">
    <citation type="submission" date="2019-01" db="EMBL/GenBank/DDBJ databases">
        <title>Tautonia sociabilis, a novel thermotolerant planctomycete of Isosphaeraceae family, isolated from a 4000 m deep subterranean habitat.</title>
        <authorList>
            <person name="Kovaleva O.L."/>
            <person name="Elcheninov A.G."/>
            <person name="Van Heerden E."/>
            <person name="Toshchakov S.V."/>
            <person name="Novikov A."/>
            <person name="Bonch-Osmolovskaya E.A."/>
            <person name="Kublanov I.V."/>
        </authorList>
    </citation>
    <scope>NUCLEOTIDE SEQUENCE [LARGE SCALE GENOMIC DNA]</scope>
    <source>
        <strain evidence="9 10">GM2012</strain>
    </source>
</reference>
<feature type="transmembrane region" description="Helical" evidence="7">
    <location>
        <begin position="300"/>
        <end position="322"/>
    </location>
</feature>
<name>A0A432MLC9_9BACT</name>
<dbReference type="SUPFAM" id="SSF103473">
    <property type="entry name" value="MFS general substrate transporter"/>
    <property type="match status" value="1"/>
</dbReference>
<evidence type="ECO:0000256" key="7">
    <source>
        <dbReference type="SAM" id="Phobius"/>
    </source>
</evidence>
<sequence>MAAVPSPESSRPRRGRMFEALIANRDYRRFYMGHGVSLVGTWMQAAAVNWIVYELTDSAWWLGVVEAANLLPGLVVGLIAGAIADRSVPRSTVLSTQLVQLILATTLAVLFSLGLIRLWHLIALLALSRVGNTFEMPARQVFLYELVGREHLGNAIALNVGLFNASRVVGPALAGVCLAWLGRSAPFILNALSFLAAIAAVLSIPGRPAPPVRSGQGPADLLGGFAYLRQDRRVAVLFGLMAFFGVAGMGYNAMLAAYARDSIGTQELGYSALLASAGSGAVAGALGVARLGGRVRREMLIVLGLGLFASSLAGLGAVPLLLGPIAPSGVPAAAAMLCLFGAGFGAITYTSSIQTMIQLDVPDRLRGRVAGIWLIVFSGSVPMGALLTGRLAQWLGVEPVLVASGVLCGAAALGLGSSRLLDRLGAHPRTRDPAEAPLGAARPG</sequence>
<dbReference type="AlphaFoldDB" id="A0A432MLC9"/>
<proteinExistence type="predicted"/>
<reference evidence="9 10" key="1">
    <citation type="submission" date="2018-12" db="EMBL/GenBank/DDBJ databases">
        <authorList>
            <person name="Toschakov S.V."/>
        </authorList>
    </citation>
    <scope>NUCLEOTIDE SEQUENCE [LARGE SCALE GENOMIC DNA]</scope>
    <source>
        <strain evidence="9 10">GM2012</strain>
    </source>
</reference>
<feature type="domain" description="Major facilitator superfamily (MFS) profile" evidence="8">
    <location>
        <begin position="21"/>
        <end position="444"/>
    </location>
</feature>
<dbReference type="Gene3D" id="1.20.1250.20">
    <property type="entry name" value="MFS general substrate transporter like domains"/>
    <property type="match status" value="1"/>
</dbReference>
<evidence type="ECO:0000256" key="1">
    <source>
        <dbReference type="ARBA" id="ARBA00004651"/>
    </source>
</evidence>
<evidence type="ECO:0000313" key="9">
    <source>
        <dbReference type="EMBL" id="RUL88211.1"/>
    </source>
</evidence>
<accession>A0A432MLC9</accession>
<keyword evidence="4 7" id="KW-0812">Transmembrane</keyword>
<evidence type="ECO:0000259" key="8">
    <source>
        <dbReference type="PROSITE" id="PS50850"/>
    </source>
</evidence>
<feature type="transmembrane region" description="Helical" evidence="7">
    <location>
        <begin position="270"/>
        <end position="288"/>
    </location>
</feature>
<evidence type="ECO:0000256" key="5">
    <source>
        <dbReference type="ARBA" id="ARBA00022989"/>
    </source>
</evidence>
<dbReference type="Proteomes" id="UP000280296">
    <property type="component" value="Unassembled WGS sequence"/>
</dbReference>
<keyword evidence="2" id="KW-0813">Transport</keyword>
<evidence type="ECO:0000256" key="3">
    <source>
        <dbReference type="ARBA" id="ARBA00022475"/>
    </source>
</evidence>
<keyword evidence="6 7" id="KW-0472">Membrane</keyword>
<dbReference type="InterPro" id="IPR010290">
    <property type="entry name" value="TM_effector"/>
</dbReference>
<feature type="transmembrane region" description="Helical" evidence="7">
    <location>
        <begin position="370"/>
        <end position="388"/>
    </location>
</feature>
<evidence type="ECO:0000256" key="2">
    <source>
        <dbReference type="ARBA" id="ARBA00022448"/>
    </source>
</evidence>
<dbReference type="PANTHER" id="PTHR23513">
    <property type="entry name" value="INTEGRAL MEMBRANE EFFLUX PROTEIN-RELATED"/>
    <property type="match status" value="1"/>
</dbReference>
<feature type="transmembrane region" description="Helical" evidence="7">
    <location>
        <begin position="30"/>
        <end position="53"/>
    </location>
</feature>
<keyword evidence="10" id="KW-1185">Reference proteome</keyword>
<comment type="caution">
    <text evidence="9">The sequence shown here is derived from an EMBL/GenBank/DDBJ whole genome shotgun (WGS) entry which is preliminary data.</text>
</comment>
<feature type="transmembrane region" description="Helical" evidence="7">
    <location>
        <begin position="59"/>
        <end position="80"/>
    </location>
</feature>
<comment type="subcellular location">
    <subcellularLocation>
        <location evidence="1">Cell membrane</location>
        <topology evidence="1">Multi-pass membrane protein</topology>
    </subcellularLocation>
</comment>
<dbReference type="PANTHER" id="PTHR23513:SF11">
    <property type="entry name" value="STAPHYLOFERRIN A TRANSPORTER"/>
    <property type="match status" value="1"/>
</dbReference>
<protein>
    <submittedName>
        <fullName evidence="9">MFS transporter</fullName>
    </submittedName>
</protein>
<gene>
    <name evidence="9" type="ORF">TsocGM_08730</name>
</gene>
<dbReference type="InterPro" id="IPR036259">
    <property type="entry name" value="MFS_trans_sf"/>
</dbReference>
<feature type="transmembrane region" description="Helical" evidence="7">
    <location>
        <begin position="328"/>
        <end position="349"/>
    </location>
</feature>
<feature type="transmembrane region" description="Helical" evidence="7">
    <location>
        <begin position="400"/>
        <end position="421"/>
    </location>
</feature>
<evidence type="ECO:0000256" key="4">
    <source>
        <dbReference type="ARBA" id="ARBA00022692"/>
    </source>
</evidence>
<feature type="transmembrane region" description="Helical" evidence="7">
    <location>
        <begin position="234"/>
        <end position="258"/>
    </location>
</feature>
<dbReference type="EMBL" id="RYZH01000013">
    <property type="protein sequence ID" value="RUL88211.1"/>
    <property type="molecule type" value="Genomic_DNA"/>
</dbReference>
<keyword evidence="3" id="KW-1003">Cell membrane</keyword>
<feature type="transmembrane region" description="Helical" evidence="7">
    <location>
        <begin position="101"/>
        <end position="127"/>
    </location>
</feature>
<dbReference type="CDD" id="cd06173">
    <property type="entry name" value="MFS_MefA_like"/>
    <property type="match status" value="1"/>
</dbReference>
<keyword evidence="5 7" id="KW-1133">Transmembrane helix</keyword>